<dbReference type="SUPFAM" id="SSF52200">
    <property type="entry name" value="Toll/Interleukin receptor TIR domain"/>
    <property type="match status" value="1"/>
</dbReference>
<dbReference type="Proteomes" id="UP001177769">
    <property type="component" value="Chromosome"/>
</dbReference>
<dbReference type="GO" id="GO:0007165">
    <property type="term" value="P:signal transduction"/>
    <property type="evidence" value="ECO:0007669"/>
    <property type="project" value="InterPro"/>
</dbReference>
<dbReference type="Gene3D" id="3.40.50.10140">
    <property type="entry name" value="Toll/interleukin-1 receptor homology (TIR) domain"/>
    <property type="match status" value="1"/>
</dbReference>
<keyword evidence="2" id="KW-0675">Receptor</keyword>
<dbReference type="KEGG" id="pais:PFX98_02835"/>
<dbReference type="RefSeq" id="WP_285233658.1">
    <property type="nucleotide sequence ID" value="NZ_CP116346.1"/>
</dbReference>
<reference evidence="2" key="1">
    <citation type="submission" date="2023-01" db="EMBL/GenBank/DDBJ databases">
        <title>Whole genome sequence of Paucibacter sp. S2-9 isolated from pond sediment.</title>
        <authorList>
            <person name="Jung J.Y."/>
        </authorList>
    </citation>
    <scope>NUCLEOTIDE SEQUENCE</scope>
    <source>
        <strain evidence="2">S2-9</strain>
    </source>
</reference>
<proteinExistence type="predicted"/>
<dbReference type="Pfam" id="PF13676">
    <property type="entry name" value="TIR_2"/>
    <property type="match status" value="1"/>
</dbReference>
<gene>
    <name evidence="2" type="ORF">PFX98_02835</name>
</gene>
<protein>
    <submittedName>
        <fullName evidence="2">Toll/interleukin-1 receptor domain-containing protein</fullName>
    </submittedName>
</protein>
<dbReference type="InterPro" id="IPR035897">
    <property type="entry name" value="Toll_tir_struct_dom_sf"/>
</dbReference>
<keyword evidence="3" id="KW-1185">Reference proteome</keyword>
<dbReference type="AlphaFoldDB" id="A0AA95SPP1"/>
<organism evidence="2 3">
    <name type="scientific">Paucibacter sediminis</name>
    <dbReference type="NCBI Taxonomy" id="3019553"/>
    <lineage>
        <taxon>Bacteria</taxon>
        <taxon>Pseudomonadati</taxon>
        <taxon>Pseudomonadota</taxon>
        <taxon>Betaproteobacteria</taxon>
        <taxon>Burkholderiales</taxon>
        <taxon>Sphaerotilaceae</taxon>
        <taxon>Roseateles</taxon>
    </lineage>
</organism>
<dbReference type="EMBL" id="CP116346">
    <property type="protein sequence ID" value="WIT12560.1"/>
    <property type="molecule type" value="Genomic_DNA"/>
</dbReference>
<accession>A0AA95SPP1</accession>
<name>A0AA95SPP1_9BURK</name>
<evidence type="ECO:0000313" key="3">
    <source>
        <dbReference type="Proteomes" id="UP001177769"/>
    </source>
</evidence>
<evidence type="ECO:0000313" key="2">
    <source>
        <dbReference type="EMBL" id="WIT12560.1"/>
    </source>
</evidence>
<evidence type="ECO:0000259" key="1">
    <source>
        <dbReference type="Pfam" id="PF13676"/>
    </source>
</evidence>
<feature type="domain" description="TIR" evidence="1">
    <location>
        <begin position="308"/>
        <end position="417"/>
    </location>
</feature>
<sequence>MTEQDWKRLLRQVREGLVVPVVGSELLRDEAGHNLLSLAAQRLLQGYGLQAAEPELAPFLALPRAVAQVHLMCQTDLQDLYAEAHDALEAVLSEHQYQAPVALQQLAEISDFKLWVSATPDDLLARCLRQRGALTEVVHAPKLPTNEWQDLPPDWSSRGGAHLLYLFGRARAAPLFAAHEEDVLEYAHNILTRGSQVPTAFLGALQERSLLLLGCSFPDWLGRFLLRVTNKSRLSEKTKREWLVDRPDAEQGGLTHFLRAYSRDTELFSDLEPSAFVAELHRRWKLEQAAPKPASLPNPAEPPPAAVFFVSYSRGSDQAAAQALVQTLRDLGASGPADVWFDISTLEPGDNFAQRIFDGIAGCRYFVPLISRGAEARDEAFVFREWRRANERAEGMNRDFILPLIVDAEFQPERLSHVISRGWREHLDLGHAPGGLPNERTRQRLERLLRESRRPLV</sequence>
<dbReference type="InterPro" id="IPR000157">
    <property type="entry name" value="TIR_dom"/>
</dbReference>